<comment type="caution">
    <text evidence="3">The sequence shown here is derived from an EMBL/GenBank/DDBJ whole genome shotgun (WGS) entry which is preliminary data.</text>
</comment>
<feature type="transmembrane region" description="Helical" evidence="2">
    <location>
        <begin position="159"/>
        <end position="184"/>
    </location>
</feature>
<dbReference type="RefSeq" id="WP_189989838.1">
    <property type="nucleotide sequence ID" value="NZ_BMZS01000005.1"/>
</dbReference>
<evidence type="ECO:0000313" key="3">
    <source>
        <dbReference type="EMBL" id="GHD50740.1"/>
    </source>
</evidence>
<keyword evidence="4" id="KW-1185">Reference proteome</keyword>
<organism evidence="3 4">
    <name type="scientific">Thalassobaculum fulvum</name>
    <dbReference type="NCBI Taxonomy" id="1633335"/>
    <lineage>
        <taxon>Bacteria</taxon>
        <taxon>Pseudomonadati</taxon>
        <taxon>Pseudomonadota</taxon>
        <taxon>Alphaproteobacteria</taxon>
        <taxon>Rhodospirillales</taxon>
        <taxon>Thalassobaculaceae</taxon>
        <taxon>Thalassobaculum</taxon>
    </lineage>
</organism>
<keyword evidence="2" id="KW-0812">Transmembrane</keyword>
<protein>
    <submittedName>
        <fullName evidence="3">Uncharacterized protein</fullName>
    </submittedName>
</protein>
<name>A0A918XSM1_9PROT</name>
<reference evidence="3" key="1">
    <citation type="journal article" date="2014" name="Int. J. Syst. Evol. Microbiol.">
        <title>Complete genome sequence of Corynebacterium casei LMG S-19264T (=DSM 44701T), isolated from a smear-ripened cheese.</title>
        <authorList>
            <consortium name="US DOE Joint Genome Institute (JGI-PGF)"/>
            <person name="Walter F."/>
            <person name="Albersmeier A."/>
            <person name="Kalinowski J."/>
            <person name="Ruckert C."/>
        </authorList>
    </citation>
    <scope>NUCLEOTIDE SEQUENCE</scope>
    <source>
        <strain evidence="3">KCTC 42651</strain>
    </source>
</reference>
<feature type="region of interest" description="Disordered" evidence="1">
    <location>
        <begin position="116"/>
        <end position="152"/>
    </location>
</feature>
<sequence>MKRFEVYFLQKKHDGVWDTLERAQSASVLVASLVREFDSGEDAEVRILAGAYDEAAEDWEFTQIFFVDRSAVELSLSERDDGGPAWRNEPIADDDREAVPGGQAFADAIRRASDEGEDLDLEGWPPAGRRGADEALPDDEPPIGPPPRFDAPKRRSGQAFFVIGTIVIALILTAAAVLGLGIALDAPQVKPVISMFRNLTAGLGSGDRDAMIAPTGSDAVMPETTGQVITYHGVAPGLRGRWSPGRCDETYIEFDAEGLVVGAPGRPESLKVPVVETLEDDYTWYVRRSPDLVEHFQKLGKNDLQLVGDTTRAGFSTRTSDILTRCP</sequence>
<dbReference type="Proteomes" id="UP000630353">
    <property type="component" value="Unassembled WGS sequence"/>
</dbReference>
<dbReference type="EMBL" id="BMZS01000005">
    <property type="protein sequence ID" value="GHD50740.1"/>
    <property type="molecule type" value="Genomic_DNA"/>
</dbReference>
<proteinExistence type="predicted"/>
<reference evidence="3" key="2">
    <citation type="submission" date="2020-09" db="EMBL/GenBank/DDBJ databases">
        <authorList>
            <person name="Sun Q."/>
            <person name="Kim S."/>
        </authorList>
    </citation>
    <scope>NUCLEOTIDE SEQUENCE</scope>
    <source>
        <strain evidence="3">KCTC 42651</strain>
    </source>
</reference>
<gene>
    <name evidence="3" type="ORF">GCM10017083_24380</name>
</gene>
<evidence type="ECO:0000256" key="2">
    <source>
        <dbReference type="SAM" id="Phobius"/>
    </source>
</evidence>
<evidence type="ECO:0000256" key="1">
    <source>
        <dbReference type="SAM" id="MobiDB-lite"/>
    </source>
</evidence>
<evidence type="ECO:0000313" key="4">
    <source>
        <dbReference type="Proteomes" id="UP000630353"/>
    </source>
</evidence>
<accession>A0A918XSM1</accession>
<keyword evidence="2" id="KW-1133">Transmembrane helix</keyword>
<dbReference type="AlphaFoldDB" id="A0A918XSM1"/>
<keyword evidence="2" id="KW-0472">Membrane</keyword>